<dbReference type="AlphaFoldDB" id="A0A382CJJ5"/>
<dbReference type="PANTHER" id="PTHR43124">
    <property type="entry name" value="PURINE EFFLUX PUMP PBUE"/>
    <property type="match status" value="1"/>
</dbReference>
<comment type="subcellular location">
    <subcellularLocation>
        <location evidence="1">Cell membrane</location>
        <topology evidence="1">Multi-pass membrane protein</topology>
    </subcellularLocation>
</comment>
<feature type="transmembrane region" description="Helical" evidence="6">
    <location>
        <begin position="97"/>
        <end position="119"/>
    </location>
</feature>
<keyword evidence="2" id="KW-1003">Cell membrane</keyword>
<proteinExistence type="predicted"/>
<name>A0A382CJJ5_9ZZZZ</name>
<dbReference type="GO" id="GO:0022857">
    <property type="term" value="F:transmembrane transporter activity"/>
    <property type="evidence" value="ECO:0007669"/>
    <property type="project" value="InterPro"/>
</dbReference>
<feature type="transmembrane region" description="Helical" evidence="6">
    <location>
        <begin position="202"/>
        <end position="224"/>
    </location>
</feature>
<keyword evidence="5 6" id="KW-0472">Membrane</keyword>
<feature type="transmembrane region" description="Helical" evidence="6">
    <location>
        <begin position="125"/>
        <end position="147"/>
    </location>
</feature>
<evidence type="ECO:0000256" key="2">
    <source>
        <dbReference type="ARBA" id="ARBA00022475"/>
    </source>
</evidence>
<feature type="transmembrane region" description="Helical" evidence="6">
    <location>
        <begin position="12"/>
        <end position="34"/>
    </location>
</feature>
<gene>
    <name evidence="8" type="ORF">METZ01_LOCUS179099</name>
</gene>
<evidence type="ECO:0000259" key="7">
    <source>
        <dbReference type="PROSITE" id="PS50850"/>
    </source>
</evidence>
<dbReference type="Gene3D" id="1.20.1250.20">
    <property type="entry name" value="MFS general substrate transporter like domains"/>
    <property type="match status" value="2"/>
</dbReference>
<dbReference type="GO" id="GO:0005886">
    <property type="term" value="C:plasma membrane"/>
    <property type="evidence" value="ECO:0007669"/>
    <property type="project" value="UniProtKB-SubCell"/>
</dbReference>
<feature type="transmembrane region" description="Helical" evidence="6">
    <location>
        <begin position="41"/>
        <end position="60"/>
    </location>
</feature>
<dbReference type="Pfam" id="PF07690">
    <property type="entry name" value="MFS_1"/>
    <property type="match status" value="1"/>
</dbReference>
<dbReference type="InterPro" id="IPR011701">
    <property type="entry name" value="MFS"/>
</dbReference>
<evidence type="ECO:0000256" key="3">
    <source>
        <dbReference type="ARBA" id="ARBA00022692"/>
    </source>
</evidence>
<dbReference type="PROSITE" id="PS50850">
    <property type="entry name" value="MFS"/>
    <property type="match status" value="1"/>
</dbReference>
<dbReference type="PANTHER" id="PTHR43124:SF10">
    <property type="entry name" value="PURINE EFFLUX PUMP PBUE"/>
    <property type="match status" value="1"/>
</dbReference>
<keyword evidence="4 6" id="KW-1133">Transmembrane helix</keyword>
<evidence type="ECO:0000256" key="6">
    <source>
        <dbReference type="SAM" id="Phobius"/>
    </source>
</evidence>
<evidence type="ECO:0000313" key="8">
    <source>
        <dbReference type="EMBL" id="SVB26245.1"/>
    </source>
</evidence>
<evidence type="ECO:0000256" key="4">
    <source>
        <dbReference type="ARBA" id="ARBA00022989"/>
    </source>
</evidence>
<feature type="non-terminal residue" evidence="8">
    <location>
        <position position="1"/>
    </location>
</feature>
<feature type="transmembrane region" description="Helical" evidence="6">
    <location>
        <begin position="287"/>
        <end position="310"/>
    </location>
</feature>
<feature type="domain" description="Major facilitator superfamily (MFS) profile" evidence="7">
    <location>
        <begin position="1"/>
        <end position="345"/>
    </location>
</feature>
<evidence type="ECO:0000256" key="5">
    <source>
        <dbReference type="ARBA" id="ARBA00023136"/>
    </source>
</evidence>
<accession>A0A382CJJ5</accession>
<organism evidence="8">
    <name type="scientific">marine metagenome</name>
    <dbReference type="NCBI Taxonomy" id="408172"/>
    <lineage>
        <taxon>unclassified sequences</taxon>
        <taxon>metagenomes</taxon>
        <taxon>ecological metagenomes</taxon>
    </lineage>
</organism>
<feature type="transmembrane region" description="Helical" evidence="6">
    <location>
        <begin position="254"/>
        <end position="275"/>
    </location>
</feature>
<dbReference type="SUPFAM" id="SSF103473">
    <property type="entry name" value="MFS general substrate transporter"/>
    <property type="match status" value="1"/>
</dbReference>
<reference evidence="8" key="1">
    <citation type="submission" date="2018-05" db="EMBL/GenBank/DDBJ databases">
        <authorList>
            <person name="Lanie J.A."/>
            <person name="Ng W.-L."/>
            <person name="Kazmierczak K.M."/>
            <person name="Andrzejewski T.M."/>
            <person name="Davidsen T.M."/>
            <person name="Wayne K.J."/>
            <person name="Tettelin H."/>
            <person name="Glass J.I."/>
            <person name="Rusch D."/>
            <person name="Podicherti R."/>
            <person name="Tsui H.-C.T."/>
            <person name="Winkler M.E."/>
        </authorList>
    </citation>
    <scope>NUCLEOTIDE SEQUENCE</scope>
</reference>
<feature type="transmembrane region" description="Helical" evidence="6">
    <location>
        <begin position="66"/>
        <end position="90"/>
    </location>
</feature>
<sequence length="345" mass="36503">VEYLGFDDQGAGYTASAEMFGLAATTVLMTFIAHRLNWRKVVLISVLVMFFANLASAFVSNLDTFIALRFIAGLGAGSLVSLSFAAIGLTSKPDRNFGLMITWVLVYGALVLWVMPLAYELTGMTAVLLFFALFPLSALPLIQYMPASGEDQLQSGEAGTSLAPQFKIMALAAMLAYFTAQGVVWAYLFLIGTAGSLSEQAVANGLMLSQFAGIGGALLAAVLADRFGRSIPLAAGILGGAACLYFIIGEFSFPVYATTVIVYNFLWNVTHPYLMAAMASFDARGRVVVYAVAMQMVGLAIGPGIAATVISGGTYVNVNILGAVLFTLSFVLVLPPVMAQLKLSR</sequence>
<keyword evidence="3 6" id="KW-0812">Transmembrane</keyword>
<feature type="transmembrane region" description="Helical" evidence="6">
    <location>
        <begin position="316"/>
        <end position="339"/>
    </location>
</feature>
<evidence type="ECO:0000256" key="1">
    <source>
        <dbReference type="ARBA" id="ARBA00004651"/>
    </source>
</evidence>
<feature type="transmembrane region" description="Helical" evidence="6">
    <location>
        <begin position="231"/>
        <end position="248"/>
    </location>
</feature>
<dbReference type="InterPro" id="IPR036259">
    <property type="entry name" value="MFS_trans_sf"/>
</dbReference>
<dbReference type="InterPro" id="IPR020846">
    <property type="entry name" value="MFS_dom"/>
</dbReference>
<dbReference type="EMBL" id="UINC01034814">
    <property type="protein sequence ID" value="SVB26245.1"/>
    <property type="molecule type" value="Genomic_DNA"/>
</dbReference>
<feature type="transmembrane region" description="Helical" evidence="6">
    <location>
        <begin position="168"/>
        <end position="190"/>
    </location>
</feature>
<dbReference type="InterPro" id="IPR050189">
    <property type="entry name" value="MFS_Efflux_Transporters"/>
</dbReference>
<protein>
    <recommendedName>
        <fullName evidence="7">Major facilitator superfamily (MFS) profile domain-containing protein</fullName>
    </recommendedName>
</protein>